<feature type="chain" id="PRO_5015118485" evidence="1">
    <location>
        <begin position="26"/>
        <end position="161"/>
    </location>
</feature>
<keyword evidence="3" id="KW-1185">Reference proteome</keyword>
<dbReference type="Proteomes" id="UP000241964">
    <property type="component" value="Unassembled WGS sequence"/>
</dbReference>
<dbReference type="AlphaFoldDB" id="A0A2P8FWR5"/>
<comment type="caution">
    <text evidence="2">The sequence shown here is derived from an EMBL/GenBank/DDBJ whole genome shotgun (WGS) entry which is preliminary data.</text>
</comment>
<evidence type="ECO:0000256" key="1">
    <source>
        <dbReference type="SAM" id="SignalP"/>
    </source>
</evidence>
<protein>
    <submittedName>
        <fullName evidence="2">Uncharacterized protein</fullName>
    </submittedName>
</protein>
<evidence type="ECO:0000313" key="2">
    <source>
        <dbReference type="EMBL" id="PSL26163.1"/>
    </source>
</evidence>
<reference evidence="2 3" key="1">
    <citation type="submission" date="2018-03" db="EMBL/GenBank/DDBJ databases">
        <title>Genomic Encyclopedia of Archaeal and Bacterial Type Strains, Phase II (KMG-II): from individual species to whole genera.</title>
        <authorList>
            <person name="Goeker M."/>
        </authorList>
    </citation>
    <scope>NUCLEOTIDE SEQUENCE [LARGE SCALE GENOMIC DNA]</scope>
    <source>
        <strain evidence="2 3">DSM 29057</strain>
    </source>
</reference>
<dbReference type="RefSeq" id="WP_106597328.1">
    <property type="nucleotide sequence ID" value="NZ_PYAS01000010.1"/>
</dbReference>
<dbReference type="EMBL" id="PYAS01000010">
    <property type="protein sequence ID" value="PSL26163.1"/>
    <property type="molecule type" value="Genomic_DNA"/>
</dbReference>
<name>A0A2P8FWR5_9BACT</name>
<sequence length="161" mass="17082">MMKNIKSLFPSALVMLAVTFGFVSCKEEDPFLDRDVAPVLVDIVGAPFGAPIASEPTVTYSATAEKLTLSARLLELDKTNILDHTKGIDSIPVPNLAIKITLRTGAVLGEVTSDAQGLVKLEKTWADLGVAAPKAGSITKISWSGSHKGIAFTRFSQVQAN</sequence>
<proteinExistence type="predicted"/>
<dbReference type="PROSITE" id="PS51257">
    <property type="entry name" value="PROKAR_LIPOPROTEIN"/>
    <property type="match status" value="1"/>
</dbReference>
<gene>
    <name evidence="2" type="ORF">CLV60_110142</name>
</gene>
<dbReference type="OrthoDB" id="1493417at2"/>
<keyword evidence="1" id="KW-0732">Signal</keyword>
<accession>A0A2P8FWR5</accession>
<evidence type="ECO:0000313" key="3">
    <source>
        <dbReference type="Proteomes" id="UP000241964"/>
    </source>
</evidence>
<feature type="signal peptide" evidence="1">
    <location>
        <begin position="1"/>
        <end position="25"/>
    </location>
</feature>
<organism evidence="2 3">
    <name type="scientific">Dyadobacter jiangsuensis</name>
    <dbReference type="NCBI Taxonomy" id="1591085"/>
    <lineage>
        <taxon>Bacteria</taxon>
        <taxon>Pseudomonadati</taxon>
        <taxon>Bacteroidota</taxon>
        <taxon>Cytophagia</taxon>
        <taxon>Cytophagales</taxon>
        <taxon>Spirosomataceae</taxon>
        <taxon>Dyadobacter</taxon>
    </lineage>
</organism>